<evidence type="ECO:0000313" key="1">
    <source>
        <dbReference type="EMBL" id="CAD9026976.1"/>
    </source>
</evidence>
<protein>
    <submittedName>
        <fullName evidence="1">Uncharacterized protein</fullName>
    </submittedName>
</protein>
<dbReference type="EMBL" id="HBGA01102372">
    <property type="protein sequence ID" value="CAD9026980.1"/>
    <property type="molecule type" value="Transcribed_RNA"/>
</dbReference>
<dbReference type="AlphaFoldDB" id="A0A6U8H3D3"/>
<proteinExistence type="predicted"/>
<reference evidence="1" key="1">
    <citation type="submission" date="2021-01" db="EMBL/GenBank/DDBJ databases">
        <authorList>
            <person name="Corre E."/>
            <person name="Pelletier E."/>
            <person name="Niang G."/>
            <person name="Scheremetjew M."/>
            <person name="Finn R."/>
            <person name="Kale V."/>
            <person name="Holt S."/>
            <person name="Cochrane G."/>
            <person name="Meng A."/>
            <person name="Brown T."/>
            <person name="Cohen L."/>
        </authorList>
    </citation>
    <scope>NUCLEOTIDE SEQUENCE</scope>
    <source>
        <strain evidence="1">NIES-381</strain>
    </source>
</reference>
<dbReference type="EMBL" id="HBGA01102365">
    <property type="protein sequence ID" value="CAD9026976.1"/>
    <property type="molecule type" value="Transcribed_RNA"/>
</dbReference>
<sequence length="141" mass="15531">MRNVPNISTQRFFNDFWGLEKGLSPARPCAQLVVWPEQSPPSCAVDKRTKDKGQRTKQKGCLAGCPGPCAVKKRTKDIGWHGTKKNREHPACGHHRLVTKAAMGICLAGCGFGFDFGFGKWALSSWLAIFATWKGVSTRVI</sequence>
<gene>
    <name evidence="1" type="ORF">EGYM00392_LOCUS38106</name>
    <name evidence="2" type="ORF">EGYM00392_LOCUS38110</name>
</gene>
<name>A0A6U8H3D3_9EUGL</name>
<organism evidence="1">
    <name type="scientific">Eutreptiella gymnastica</name>
    <dbReference type="NCBI Taxonomy" id="73025"/>
    <lineage>
        <taxon>Eukaryota</taxon>
        <taxon>Discoba</taxon>
        <taxon>Euglenozoa</taxon>
        <taxon>Euglenida</taxon>
        <taxon>Spirocuta</taxon>
        <taxon>Euglenophyceae</taxon>
        <taxon>Eutreptiales</taxon>
        <taxon>Eutreptiaceae</taxon>
        <taxon>Eutreptiella</taxon>
    </lineage>
</organism>
<accession>A0A6U8H3D3</accession>
<evidence type="ECO:0000313" key="2">
    <source>
        <dbReference type="EMBL" id="CAD9026980.1"/>
    </source>
</evidence>